<keyword evidence="5" id="KW-0472">Membrane</keyword>
<protein>
    <submittedName>
        <fullName evidence="7">Copper resistance CopC/CopD family protein</fullName>
    </submittedName>
</protein>
<dbReference type="Proteomes" id="UP001596105">
    <property type="component" value="Unassembled WGS sequence"/>
</dbReference>
<feature type="transmembrane region" description="Helical" evidence="5">
    <location>
        <begin position="340"/>
        <end position="358"/>
    </location>
</feature>
<evidence type="ECO:0000256" key="2">
    <source>
        <dbReference type="ARBA" id="ARBA00022723"/>
    </source>
</evidence>
<organism evidence="7 8">
    <name type="scientific">Cohnella suwonensis</name>
    <dbReference type="NCBI Taxonomy" id="696072"/>
    <lineage>
        <taxon>Bacteria</taxon>
        <taxon>Bacillati</taxon>
        <taxon>Bacillota</taxon>
        <taxon>Bacilli</taxon>
        <taxon>Bacillales</taxon>
        <taxon>Paenibacillaceae</taxon>
        <taxon>Cohnella</taxon>
    </lineage>
</organism>
<gene>
    <name evidence="7" type="ORF">ACFPPD_10060</name>
</gene>
<feature type="transmembrane region" description="Helical" evidence="5">
    <location>
        <begin position="171"/>
        <end position="193"/>
    </location>
</feature>
<reference evidence="8" key="1">
    <citation type="journal article" date="2019" name="Int. J. Syst. Evol. Microbiol.">
        <title>The Global Catalogue of Microorganisms (GCM) 10K type strain sequencing project: providing services to taxonomists for standard genome sequencing and annotation.</title>
        <authorList>
            <consortium name="The Broad Institute Genomics Platform"/>
            <consortium name="The Broad Institute Genome Sequencing Center for Infectious Disease"/>
            <person name="Wu L."/>
            <person name="Ma J."/>
        </authorList>
    </citation>
    <scope>NUCLEOTIDE SEQUENCE [LARGE SCALE GENOMIC DNA]</scope>
    <source>
        <strain evidence="8">CCUG 57113</strain>
    </source>
</reference>
<keyword evidence="2" id="KW-0479">Metal-binding</keyword>
<feature type="transmembrane region" description="Helical" evidence="5">
    <location>
        <begin position="250"/>
        <end position="268"/>
    </location>
</feature>
<name>A0ABW0LVL2_9BACL</name>
<dbReference type="InterPro" id="IPR032694">
    <property type="entry name" value="CopC/D"/>
</dbReference>
<feature type="domain" description="CopC" evidence="6">
    <location>
        <begin position="43"/>
        <end position="137"/>
    </location>
</feature>
<dbReference type="InterPro" id="IPR014756">
    <property type="entry name" value="Ig_E-set"/>
</dbReference>
<dbReference type="EMBL" id="JBHSMH010000024">
    <property type="protein sequence ID" value="MFC5469067.1"/>
    <property type="molecule type" value="Genomic_DNA"/>
</dbReference>
<feature type="transmembrane region" description="Helical" evidence="5">
    <location>
        <begin position="277"/>
        <end position="295"/>
    </location>
</feature>
<evidence type="ECO:0000256" key="4">
    <source>
        <dbReference type="ARBA" id="ARBA00023008"/>
    </source>
</evidence>
<dbReference type="PANTHER" id="PTHR34820:SF4">
    <property type="entry name" value="INNER MEMBRANE PROTEIN YEBZ"/>
    <property type="match status" value="1"/>
</dbReference>
<keyword evidence="5" id="KW-1133">Transmembrane helix</keyword>
<comment type="caution">
    <text evidence="7">The sequence shown here is derived from an EMBL/GenBank/DDBJ whole genome shotgun (WGS) entry which is preliminary data.</text>
</comment>
<feature type="transmembrane region" description="Helical" evidence="5">
    <location>
        <begin position="213"/>
        <end position="230"/>
    </location>
</feature>
<accession>A0ABW0LVL2</accession>
<feature type="transmembrane region" description="Helical" evidence="5">
    <location>
        <begin position="378"/>
        <end position="397"/>
    </location>
</feature>
<evidence type="ECO:0000256" key="1">
    <source>
        <dbReference type="ARBA" id="ARBA00004196"/>
    </source>
</evidence>
<proteinExistence type="predicted"/>
<evidence type="ECO:0000259" key="6">
    <source>
        <dbReference type="Pfam" id="PF04234"/>
    </source>
</evidence>
<keyword evidence="3" id="KW-0732">Signal</keyword>
<evidence type="ECO:0000256" key="3">
    <source>
        <dbReference type="ARBA" id="ARBA00022729"/>
    </source>
</evidence>
<keyword evidence="5" id="KW-0812">Transmembrane</keyword>
<keyword evidence="8" id="KW-1185">Reference proteome</keyword>
<feature type="transmembrane region" description="Helical" evidence="5">
    <location>
        <begin position="307"/>
        <end position="328"/>
    </location>
</feature>
<evidence type="ECO:0000313" key="8">
    <source>
        <dbReference type="Proteomes" id="UP001596105"/>
    </source>
</evidence>
<feature type="transmembrane region" description="Helical" evidence="5">
    <location>
        <begin position="409"/>
        <end position="430"/>
    </location>
</feature>
<dbReference type="InterPro" id="IPR007348">
    <property type="entry name" value="CopC_dom"/>
</dbReference>
<dbReference type="Gene3D" id="2.60.40.1220">
    <property type="match status" value="1"/>
</dbReference>
<dbReference type="PANTHER" id="PTHR34820">
    <property type="entry name" value="INNER MEMBRANE PROTEIN YEBZ"/>
    <property type="match status" value="1"/>
</dbReference>
<dbReference type="RefSeq" id="WP_209750864.1">
    <property type="nucleotide sequence ID" value="NZ_JBHSMH010000024.1"/>
</dbReference>
<sequence length="557" mass="61175">MAVFERSRGHARIGFLIKATRLAMVFSLFLIGLAVLSGRAEAHATLEQTTPASGAKLESGPASVELLFNERLDSGGMKLTVLNEDRRDISKGKPELFDGNKGLRIALPKLDEGHYTVSYSVISADGHPVSGAYVFTVGNPAPLTDASELDPHSQVGHAHEHGSAGLSQQSFLLYASRIVYYAGLLTAAGLSLWSLRRKMSAEALETYRRTLSLAGKFALIATLAYVFFSLQDLGQGEPISEWGRILTETTIGKLYMAELLLALAAPLLPSLAAPAKLFWAAVALFVEAWSGHAAAFDPIAYTVGLDFAHLAAASLWSGGLLLLLAIWLKDRAEAGRFAVSFSKWAFVSFVALWITGVLSTFDFLPSLEYLKFTLWGKWLIAKAALSALVAITALLIRLRLRKGDAPRGYLLKIDAGLLAAIVLCVGILTYQTPLPDNEPLTYHKMGTDMHVTLRITPNEPGDNEFNLKIWLPEKVAKGEPKLVRLRLLPTGKKDMGYIDVPLEKYEDEEQDAFPDFLKSTYRSKGPYLPFPGEWKAQIRVTDGEDNERVLETTYRIY</sequence>
<dbReference type="Pfam" id="PF04234">
    <property type="entry name" value="CopC"/>
    <property type="match status" value="1"/>
</dbReference>
<evidence type="ECO:0000256" key="5">
    <source>
        <dbReference type="SAM" id="Phobius"/>
    </source>
</evidence>
<dbReference type="SUPFAM" id="SSF81296">
    <property type="entry name" value="E set domains"/>
    <property type="match status" value="1"/>
</dbReference>
<comment type="subcellular location">
    <subcellularLocation>
        <location evidence="1">Cell envelope</location>
    </subcellularLocation>
</comment>
<keyword evidence="4" id="KW-0186">Copper</keyword>
<dbReference type="InterPro" id="IPR014755">
    <property type="entry name" value="Cu-Rt/internalin_Ig-like"/>
</dbReference>
<evidence type="ECO:0000313" key="7">
    <source>
        <dbReference type="EMBL" id="MFC5469067.1"/>
    </source>
</evidence>